<feature type="compositionally biased region" description="Basic and acidic residues" evidence="1">
    <location>
        <begin position="138"/>
        <end position="148"/>
    </location>
</feature>
<accession>A0A645J0J4</accession>
<reference evidence="2" key="1">
    <citation type="submission" date="2019-08" db="EMBL/GenBank/DDBJ databases">
        <authorList>
            <person name="Kucharzyk K."/>
            <person name="Murdoch R.W."/>
            <person name="Higgins S."/>
            <person name="Loffler F."/>
        </authorList>
    </citation>
    <scope>NUCLEOTIDE SEQUENCE</scope>
</reference>
<evidence type="ECO:0000256" key="1">
    <source>
        <dbReference type="SAM" id="MobiDB-lite"/>
    </source>
</evidence>
<proteinExistence type="predicted"/>
<sequence length="148" mass="16740">MSQRLIQQTAHVRIHHIPEVRFRETYVLRVSSEELVRSLTAYYVRLGSVLRHVIERYLERQGDGIHRSRYPYHVPDAILDVFFGYPDVMPFHAEYPGHIPGLVHIVSVIDTGGVEHRGPGRIPGDRSNDPAVQSSGECDGHGPSSDHI</sequence>
<evidence type="ECO:0000313" key="2">
    <source>
        <dbReference type="EMBL" id="MPN56680.1"/>
    </source>
</evidence>
<feature type="region of interest" description="Disordered" evidence="1">
    <location>
        <begin position="116"/>
        <end position="148"/>
    </location>
</feature>
<dbReference type="AlphaFoldDB" id="A0A645J0J4"/>
<comment type="caution">
    <text evidence="2">The sequence shown here is derived from an EMBL/GenBank/DDBJ whole genome shotgun (WGS) entry which is preliminary data.</text>
</comment>
<dbReference type="EMBL" id="VSSQ01127300">
    <property type="protein sequence ID" value="MPN56680.1"/>
    <property type="molecule type" value="Genomic_DNA"/>
</dbReference>
<gene>
    <name evidence="2" type="ORF">SDC9_204370</name>
</gene>
<protein>
    <submittedName>
        <fullName evidence="2">Uncharacterized protein</fullName>
    </submittedName>
</protein>
<name>A0A645J0J4_9ZZZZ</name>
<organism evidence="2">
    <name type="scientific">bioreactor metagenome</name>
    <dbReference type="NCBI Taxonomy" id="1076179"/>
    <lineage>
        <taxon>unclassified sequences</taxon>
        <taxon>metagenomes</taxon>
        <taxon>ecological metagenomes</taxon>
    </lineage>
</organism>
<feature type="compositionally biased region" description="Basic and acidic residues" evidence="1">
    <location>
        <begin position="116"/>
        <end position="128"/>
    </location>
</feature>